<dbReference type="Proteomes" id="UP000095287">
    <property type="component" value="Unplaced"/>
</dbReference>
<accession>A0A1I7Y8X6</accession>
<evidence type="ECO:0000313" key="2">
    <source>
        <dbReference type="WBParaSite" id="L893_g13684.t1"/>
    </source>
</evidence>
<protein>
    <submittedName>
        <fullName evidence="2">FBA_1 domain-containing protein</fullName>
    </submittedName>
</protein>
<sequence length="163" mass="19080">MKGVEGECRFEGWLRVYEGHVPQQPHPTDSEFRPDVRWHYGFCVARTDEQSLICYRSEQCAPAELNLFRVRLDGGSLNIWKDLKFSSEFVRRRPFHLQNFSSNTVLMEEDETEEEPSRFSYATMRIARERFLWQKHVQIMETSIPHAEGYCGLDGAHVPGTHS</sequence>
<evidence type="ECO:0000313" key="1">
    <source>
        <dbReference type="Proteomes" id="UP000095287"/>
    </source>
</evidence>
<proteinExistence type="predicted"/>
<keyword evidence="1" id="KW-1185">Reference proteome</keyword>
<organism evidence="1 2">
    <name type="scientific">Steinernema glaseri</name>
    <dbReference type="NCBI Taxonomy" id="37863"/>
    <lineage>
        <taxon>Eukaryota</taxon>
        <taxon>Metazoa</taxon>
        <taxon>Ecdysozoa</taxon>
        <taxon>Nematoda</taxon>
        <taxon>Chromadorea</taxon>
        <taxon>Rhabditida</taxon>
        <taxon>Tylenchina</taxon>
        <taxon>Panagrolaimomorpha</taxon>
        <taxon>Strongyloidoidea</taxon>
        <taxon>Steinernematidae</taxon>
        <taxon>Steinernema</taxon>
    </lineage>
</organism>
<dbReference type="AlphaFoldDB" id="A0A1I7Y8X6"/>
<name>A0A1I7Y8X6_9BILA</name>
<dbReference type="WBParaSite" id="L893_g13684.t1">
    <property type="protein sequence ID" value="L893_g13684.t1"/>
    <property type="gene ID" value="L893_g13684"/>
</dbReference>
<reference evidence="2" key="1">
    <citation type="submission" date="2016-11" db="UniProtKB">
        <authorList>
            <consortium name="WormBaseParasite"/>
        </authorList>
    </citation>
    <scope>IDENTIFICATION</scope>
</reference>